<dbReference type="InterPro" id="IPR029063">
    <property type="entry name" value="SAM-dependent_MTases_sf"/>
</dbReference>
<dbReference type="Proteomes" id="UP001152795">
    <property type="component" value="Unassembled WGS sequence"/>
</dbReference>
<proteinExistence type="predicted"/>
<dbReference type="CDD" id="cd02440">
    <property type="entry name" value="AdoMet_MTases"/>
    <property type="match status" value="1"/>
</dbReference>
<comment type="caution">
    <text evidence="1">The sequence shown here is derived from an EMBL/GenBank/DDBJ whole genome shotgun (WGS) entry which is preliminary data.</text>
</comment>
<evidence type="ECO:0000313" key="1">
    <source>
        <dbReference type="EMBL" id="CAB4002398.1"/>
    </source>
</evidence>
<dbReference type="SUPFAM" id="SSF53335">
    <property type="entry name" value="S-adenosyl-L-methionine-dependent methyltransferases"/>
    <property type="match status" value="1"/>
</dbReference>
<protein>
    <submittedName>
        <fullName evidence="1">rRNAD1-like isoform X1</fullName>
    </submittedName>
</protein>
<dbReference type="InterPro" id="IPR020596">
    <property type="entry name" value="rRNA_Ade_Mease_Trfase_CS"/>
</dbReference>
<dbReference type="Pfam" id="PF13679">
    <property type="entry name" value="Methyltransf_32"/>
    <property type="match status" value="1"/>
</dbReference>
<dbReference type="PANTHER" id="PTHR12496:SF2">
    <property type="entry name" value="METHYLTRANSFERASE-LIKE PROTEIN 25B"/>
    <property type="match status" value="1"/>
</dbReference>
<sequence length="506" mass="57391">MDTSKLKLYVEMVLKLQKKYGWMMDSYVLDFFTDNLWDKLPGKWSNVLAELQPEEIAYFFLEMYSPLKQRQQSQKPKFRKVWPLELLAFIASCHSLKLNNLAWTGKFNETQNTMHKHTVQENTQTNRTKTNDCKTNISNNARNIQEDLKPADTQVLHTDKEQTLHRQSLSRLFQHHIKPKKQYEIDVLSKVICEQAEKLQCWNIVDVGAGLGHLSRLLSYGYQLRVVTIEGDGCHQSGAEKIDRKVLAHLKKEAGTAGRSLVHVTHHINSDISAAEFSSVVLEAFSKMEDETPPQNTRNLQAWPKSSENFIIVGLHTCGDLAPTLLRVFSQCDNAVGIVSVGCCYMKLHHEIAKTDQGTTTQKRKKLDTIPTNSKKICGNFQQNNVESTDPTSRPNPTTGICDQHQSCTKLTNSIRQNDLELTAHTSRQNSVEMCGNSQQNSIESTNIDRRNDLGFADPSCRHSCTEICSNFGQEKVKNDSLNCRQTLTTQCDELKVVEDSISTVE</sequence>
<dbReference type="OrthoDB" id="5875367at2759"/>
<feature type="non-terminal residue" evidence="1">
    <location>
        <position position="1"/>
    </location>
</feature>
<accession>A0A7D9E7H3</accession>
<organism evidence="1 2">
    <name type="scientific">Paramuricea clavata</name>
    <name type="common">Red gorgonian</name>
    <name type="synonym">Violescent sea-whip</name>
    <dbReference type="NCBI Taxonomy" id="317549"/>
    <lineage>
        <taxon>Eukaryota</taxon>
        <taxon>Metazoa</taxon>
        <taxon>Cnidaria</taxon>
        <taxon>Anthozoa</taxon>
        <taxon>Octocorallia</taxon>
        <taxon>Malacalcyonacea</taxon>
        <taxon>Plexauridae</taxon>
        <taxon>Paramuricea</taxon>
    </lineage>
</organism>
<dbReference type="PANTHER" id="PTHR12496">
    <property type="entry name" value="CGI-41 METHYLTRANSFERASE"/>
    <property type="match status" value="1"/>
</dbReference>
<dbReference type="PROSITE" id="PS01131">
    <property type="entry name" value="RRNA_A_DIMETH"/>
    <property type="match status" value="1"/>
</dbReference>
<keyword evidence="2" id="KW-1185">Reference proteome</keyword>
<gene>
    <name evidence="1" type="ORF">PACLA_8A089224</name>
</gene>
<reference evidence="1" key="1">
    <citation type="submission" date="2020-04" db="EMBL/GenBank/DDBJ databases">
        <authorList>
            <person name="Alioto T."/>
            <person name="Alioto T."/>
            <person name="Gomez Garrido J."/>
        </authorList>
    </citation>
    <scope>NUCLEOTIDE SEQUENCE</scope>
    <source>
        <strain evidence="1">A484AB</strain>
    </source>
</reference>
<dbReference type="InterPro" id="IPR025714">
    <property type="entry name" value="Methyltranfer_dom"/>
</dbReference>
<dbReference type="EMBL" id="CACRXK020004342">
    <property type="protein sequence ID" value="CAB4002398.1"/>
    <property type="molecule type" value="Genomic_DNA"/>
</dbReference>
<dbReference type="AlphaFoldDB" id="A0A7D9E7H3"/>
<dbReference type="GO" id="GO:0000179">
    <property type="term" value="F:rRNA (adenine-N6,N6-)-dimethyltransferase activity"/>
    <property type="evidence" value="ECO:0007669"/>
    <property type="project" value="InterPro"/>
</dbReference>
<dbReference type="InterPro" id="IPR052220">
    <property type="entry name" value="METTL25"/>
</dbReference>
<name>A0A7D9E7H3_PARCT</name>
<evidence type="ECO:0000313" key="2">
    <source>
        <dbReference type="Proteomes" id="UP001152795"/>
    </source>
</evidence>